<dbReference type="EMBL" id="MTZU01000004">
    <property type="protein sequence ID" value="PCE34279.1"/>
    <property type="molecule type" value="Genomic_DNA"/>
</dbReference>
<evidence type="ECO:0008006" key="3">
    <source>
        <dbReference type="Google" id="ProtNLM"/>
    </source>
</evidence>
<dbReference type="GeneID" id="69004777"/>
<organism evidence="1 2">
    <name type="scientific">Burkholderia ubonensis subsp. mesacidophila</name>
    <dbReference type="NCBI Taxonomy" id="265293"/>
    <lineage>
        <taxon>Bacteria</taxon>
        <taxon>Pseudomonadati</taxon>
        <taxon>Pseudomonadota</taxon>
        <taxon>Betaproteobacteria</taxon>
        <taxon>Burkholderiales</taxon>
        <taxon>Burkholderiaceae</taxon>
        <taxon>Burkholderia</taxon>
        <taxon>Burkholderia cepacia complex</taxon>
    </lineage>
</organism>
<evidence type="ECO:0000313" key="2">
    <source>
        <dbReference type="Proteomes" id="UP000217994"/>
    </source>
</evidence>
<gene>
    <name evidence="1" type="ORF">BZL54_01555</name>
</gene>
<dbReference type="Proteomes" id="UP000217994">
    <property type="component" value="Unassembled WGS sequence"/>
</dbReference>
<dbReference type="InterPro" id="IPR036663">
    <property type="entry name" value="Fumarylacetoacetase_C_sf"/>
</dbReference>
<dbReference type="SUPFAM" id="SSF56529">
    <property type="entry name" value="FAH"/>
    <property type="match status" value="1"/>
</dbReference>
<reference evidence="1 2" key="1">
    <citation type="submission" date="2017-01" db="EMBL/GenBank/DDBJ databases">
        <title>Whole-Genome Shotgun Sequencing of Two beta-Proteobacterial Species in Search of the Bulgecin Biosynthetic Cluster.</title>
        <authorList>
            <person name="Horsman M.E."/>
            <person name="Marous D.R."/>
            <person name="Li R."/>
            <person name="Oliver R.A."/>
            <person name="Byun B."/>
            <person name="Emrich S.J."/>
            <person name="Boggess B."/>
            <person name="Townsend C.A."/>
            <person name="Mobashery S."/>
        </authorList>
    </citation>
    <scope>NUCLEOTIDE SEQUENCE [LARGE SCALE GENOMIC DNA]</scope>
    <source>
        <strain evidence="1 2">ATCC 31433</strain>
    </source>
</reference>
<proteinExistence type="predicted"/>
<dbReference type="InterPro" id="IPR021269">
    <property type="entry name" value="DUF2848"/>
</dbReference>
<protein>
    <recommendedName>
        <fullName evidence="3">DUF2848 domain-containing protein</fullName>
    </recommendedName>
</protein>
<accession>A0A2A4FPJ5</accession>
<evidence type="ECO:0000313" key="1">
    <source>
        <dbReference type="EMBL" id="PCE34279.1"/>
    </source>
</evidence>
<name>A0A2A4FPJ5_9BURK</name>
<dbReference type="GO" id="GO:0003824">
    <property type="term" value="F:catalytic activity"/>
    <property type="evidence" value="ECO:0007669"/>
    <property type="project" value="InterPro"/>
</dbReference>
<dbReference type="AlphaFoldDB" id="A0A2A4FPJ5"/>
<sequence length="221" mass="24411">MKFTCQNAARIPVTVPPTDLVIAGWTGRDPENVRRHIDELEAIGIAGPTATPTFYRVAPSLLTTESRIDVVGPNSTGEAEYCIFSANGREYITVGSDHTDRELERFDVTLSKQVCAKPVSTQCWPMDEVDAHWDQLILQSHATQAGSARLYQRATLDALLPPRELLARMRSPLQEGGFLFGGTISVIGELQGAESFRVELIDPVLNRVLACEYRINILTEV</sequence>
<dbReference type="RefSeq" id="WP_084907739.1">
    <property type="nucleotide sequence ID" value="NZ_CP020738.1"/>
</dbReference>
<comment type="caution">
    <text evidence="1">The sequence shown here is derived from an EMBL/GenBank/DDBJ whole genome shotgun (WGS) entry which is preliminary data.</text>
</comment>
<dbReference type="Pfam" id="PF11010">
    <property type="entry name" value="DUF2848"/>
    <property type="match status" value="1"/>
</dbReference>